<protein>
    <submittedName>
        <fullName evidence="2">Ligand-binding protein SH3</fullName>
    </submittedName>
</protein>
<feature type="transmembrane region" description="Helical" evidence="1">
    <location>
        <begin position="103"/>
        <end position="129"/>
    </location>
</feature>
<keyword evidence="1" id="KW-0812">Transmembrane</keyword>
<dbReference type="AlphaFoldDB" id="A0A2H0V7A7"/>
<comment type="caution">
    <text evidence="2">The sequence shown here is derived from an EMBL/GenBank/DDBJ whole genome shotgun (WGS) entry which is preliminary data.</text>
</comment>
<dbReference type="PANTHER" id="PTHR36007">
    <property type="entry name" value="TRANSPORT PROTEIN-RELATED"/>
    <property type="match status" value="1"/>
</dbReference>
<evidence type="ECO:0000313" key="2">
    <source>
        <dbReference type="EMBL" id="PIR94289.1"/>
    </source>
</evidence>
<reference evidence="3" key="1">
    <citation type="submission" date="2017-09" db="EMBL/GenBank/DDBJ databases">
        <title>Depth-based differentiation of microbial function through sediment-hosted aquifers and enrichment of novel symbionts in the deep terrestrial subsurface.</title>
        <authorList>
            <person name="Probst A.J."/>
            <person name="Ladd B."/>
            <person name="Jarett J.K."/>
            <person name="Geller-Mcgrath D.E."/>
            <person name="Sieber C.M.K."/>
            <person name="Emerson J.B."/>
            <person name="Anantharaman K."/>
            <person name="Thomas B.C."/>
            <person name="Malmstrom R."/>
            <person name="Stieglmeier M."/>
            <person name="Klingl A."/>
            <person name="Woyke T."/>
            <person name="Ryan C.M."/>
            <person name="Banfield J.F."/>
        </authorList>
    </citation>
    <scope>NUCLEOTIDE SEQUENCE [LARGE SCALE GENOMIC DNA]</scope>
</reference>
<dbReference type="PANTHER" id="PTHR36007:SF2">
    <property type="entry name" value="TRANSPORT PROTEIN-RELATED"/>
    <property type="match status" value="1"/>
</dbReference>
<accession>A0A2H0V7A7</accession>
<name>A0A2H0V7A7_9BACT</name>
<keyword evidence="1" id="KW-1133">Transmembrane helix</keyword>
<evidence type="ECO:0000256" key="1">
    <source>
        <dbReference type="SAM" id="Phobius"/>
    </source>
</evidence>
<evidence type="ECO:0000313" key="3">
    <source>
        <dbReference type="Proteomes" id="UP000229901"/>
    </source>
</evidence>
<feature type="transmembrane region" description="Helical" evidence="1">
    <location>
        <begin position="45"/>
        <end position="64"/>
    </location>
</feature>
<gene>
    <name evidence="2" type="ORF">COT97_02260</name>
</gene>
<dbReference type="EMBL" id="PFAP01000011">
    <property type="protein sequence ID" value="PIR94289.1"/>
    <property type="molecule type" value="Genomic_DNA"/>
</dbReference>
<sequence length="162" mass="18145">MFVVDLVKNLPHELATFLLALIPITELRASIPVAIGLFKMSALSAFFWSVLGSIFITIILVYMLDFVTKFLRPRFKWADKFFDWLFERTRKRFEGKYLTYGEIALIIFVAIPLPVTGVWTGSLAAYLFGIERKKSVLLISIGAMIAGFIVTIISAGGVALFA</sequence>
<proteinExistence type="predicted"/>
<feature type="transmembrane region" description="Helical" evidence="1">
    <location>
        <begin position="136"/>
        <end position="161"/>
    </location>
</feature>
<organism evidence="2 3">
    <name type="scientific">Candidatus Falkowbacteria bacterium CG10_big_fil_rev_8_21_14_0_10_39_11</name>
    <dbReference type="NCBI Taxonomy" id="1974565"/>
    <lineage>
        <taxon>Bacteria</taxon>
        <taxon>Candidatus Falkowiibacteriota</taxon>
    </lineage>
</organism>
<dbReference type="InterPro" id="IPR009577">
    <property type="entry name" value="Sm_multidrug_ex"/>
</dbReference>
<dbReference type="Pfam" id="PF06695">
    <property type="entry name" value="Sm_multidrug_ex"/>
    <property type="match status" value="1"/>
</dbReference>
<dbReference type="Proteomes" id="UP000229901">
    <property type="component" value="Unassembled WGS sequence"/>
</dbReference>
<feature type="transmembrane region" description="Helical" evidence="1">
    <location>
        <begin position="14"/>
        <end position="38"/>
    </location>
</feature>
<keyword evidence="1" id="KW-0472">Membrane</keyword>